<accession>A0A1V6CAG9</accession>
<protein>
    <submittedName>
        <fullName evidence="5">Alkaline phosphatase synthesis transcriptional regulatory protein PhoP</fullName>
    </submittedName>
</protein>
<dbReference type="EMBL" id="MWDQ01000059">
    <property type="protein sequence ID" value="OQB73883.1"/>
    <property type="molecule type" value="Genomic_DNA"/>
</dbReference>
<dbReference type="SUPFAM" id="SSF52172">
    <property type="entry name" value="CheY-like"/>
    <property type="match status" value="1"/>
</dbReference>
<dbReference type="InterPro" id="IPR050595">
    <property type="entry name" value="Bact_response_regulator"/>
</dbReference>
<dbReference type="Gene3D" id="3.40.50.2300">
    <property type="match status" value="1"/>
</dbReference>
<proteinExistence type="predicted"/>
<evidence type="ECO:0000259" key="4">
    <source>
        <dbReference type="PROSITE" id="PS50110"/>
    </source>
</evidence>
<gene>
    <name evidence="5" type="primary">phoP_1</name>
    <name evidence="5" type="ORF">BWX89_00745</name>
</gene>
<dbReference type="InterPro" id="IPR011006">
    <property type="entry name" value="CheY-like_superfamily"/>
</dbReference>
<name>A0A1V6CAG9_UNCT6</name>
<dbReference type="PANTHER" id="PTHR44591:SF14">
    <property type="entry name" value="PROTEIN PILG"/>
    <property type="match status" value="1"/>
</dbReference>
<evidence type="ECO:0000256" key="3">
    <source>
        <dbReference type="PROSITE-ProRule" id="PRU00169"/>
    </source>
</evidence>
<dbReference type="Pfam" id="PF00072">
    <property type="entry name" value="Response_reg"/>
    <property type="match status" value="1"/>
</dbReference>
<dbReference type="InterPro" id="IPR001789">
    <property type="entry name" value="Sig_transdc_resp-reg_receiver"/>
</dbReference>
<feature type="domain" description="Response regulatory" evidence="4">
    <location>
        <begin position="4"/>
        <end position="116"/>
    </location>
</feature>
<sequence length="119" mass="13270">MAKKILVIEDETNQAILISETLEKHGYEVCSVSNGEDGLKKLEDTSFDLVVVDIRMPKMNGLETLANILGQRKNLPVIIYTSYPQYKTDFMSWAADAFIVKSSTGLEELVSKVKELISA</sequence>
<dbReference type="PANTHER" id="PTHR44591">
    <property type="entry name" value="STRESS RESPONSE REGULATOR PROTEIN 1"/>
    <property type="match status" value="1"/>
</dbReference>
<dbReference type="AlphaFoldDB" id="A0A1V6CAG9"/>
<comment type="caution">
    <text evidence="5">The sequence shown here is derived from an EMBL/GenBank/DDBJ whole genome shotgun (WGS) entry which is preliminary data.</text>
</comment>
<evidence type="ECO:0000313" key="5">
    <source>
        <dbReference type="EMBL" id="OQB73883.1"/>
    </source>
</evidence>
<reference evidence="5" key="1">
    <citation type="submission" date="2017-02" db="EMBL/GenBank/DDBJ databases">
        <title>Delving into the versatile metabolic prowess of the omnipresent phylum Bacteroidetes.</title>
        <authorList>
            <person name="Nobu M.K."/>
            <person name="Mei R."/>
            <person name="Narihiro T."/>
            <person name="Kuroda K."/>
            <person name="Liu W.-T."/>
        </authorList>
    </citation>
    <scope>NUCLEOTIDE SEQUENCE</scope>
    <source>
        <strain evidence="5">ADurb.Bin131</strain>
    </source>
</reference>
<keyword evidence="1 3" id="KW-0597">Phosphoprotein</keyword>
<evidence type="ECO:0000256" key="2">
    <source>
        <dbReference type="ARBA" id="ARBA00023012"/>
    </source>
</evidence>
<feature type="modified residue" description="4-aspartylphosphate" evidence="3">
    <location>
        <position position="53"/>
    </location>
</feature>
<dbReference type="GO" id="GO:0000160">
    <property type="term" value="P:phosphorelay signal transduction system"/>
    <property type="evidence" value="ECO:0007669"/>
    <property type="project" value="UniProtKB-KW"/>
</dbReference>
<evidence type="ECO:0000256" key="1">
    <source>
        <dbReference type="ARBA" id="ARBA00022553"/>
    </source>
</evidence>
<keyword evidence="2" id="KW-0902">Two-component regulatory system</keyword>
<dbReference type="SMART" id="SM00448">
    <property type="entry name" value="REC"/>
    <property type="match status" value="1"/>
</dbReference>
<dbReference type="PROSITE" id="PS50110">
    <property type="entry name" value="RESPONSE_REGULATORY"/>
    <property type="match status" value="1"/>
</dbReference>
<dbReference type="Proteomes" id="UP000485562">
    <property type="component" value="Unassembled WGS sequence"/>
</dbReference>
<organism evidence="5">
    <name type="scientific">candidate division TA06 bacterium ADurb.Bin131</name>
    <dbReference type="NCBI Taxonomy" id="1852827"/>
    <lineage>
        <taxon>Bacteria</taxon>
        <taxon>Bacteria division TA06</taxon>
    </lineage>
</organism>